<evidence type="ECO:0000313" key="2">
    <source>
        <dbReference type="EMBL" id="KAH8702029.1"/>
    </source>
</evidence>
<comment type="caution">
    <text evidence="2">The sequence shown here is derived from an EMBL/GenBank/DDBJ whole genome shotgun (WGS) entry which is preliminary data.</text>
</comment>
<organism evidence="2 3">
    <name type="scientific">Talaromyces proteolyticus</name>
    <dbReference type="NCBI Taxonomy" id="1131652"/>
    <lineage>
        <taxon>Eukaryota</taxon>
        <taxon>Fungi</taxon>
        <taxon>Dikarya</taxon>
        <taxon>Ascomycota</taxon>
        <taxon>Pezizomycotina</taxon>
        <taxon>Eurotiomycetes</taxon>
        <taxon>Eurotiomycetidae</taxon>
        <taxon>Eurotiales</taxon>
        <taxon>Trichocomaceae</taxon>
        <taxon>Talaromyces</taxon>
        <taxon>Talaromyces sect. Bacilispori</taxon>
    </lineage>
</organism>
<sequence>MARRTVTQSRRSQSRRQLSSAALPQAIVSQTRRSLAQRNNGSRLPLTTMSRQTFFQKVPNTEQRWIEAATKAGVLTRSLRGFRNFVSASKISQKQFLLFRTIFIKHGSRNFDAATFNLGQKFQQASSLLQSSLAFRTFLGAIRDNNFQGSGDFHPLRKQQREVLAYSSNSKDILTKKDETPVNATFINMLQAIAEIVPSPRAQWHHSKIRLSPRFGYGRGYSAVTDGQLQEKQNNRIEAIVECKSMARVGTHMKTIDMQEAAQIVALIKQYPGPERQYVYVKPRH</sequence>
<feature type="region of interest" description="Disordered" evidence="1">
    <location>
        <begin position="1"/>
        <end position="21"/>
    </location>
</feature>
<name>A0AAD4L2I5_9EURO</name>
<protein>
    <submittedName>
        <fullName evidence="2">Uncharacterized protein</fullName>
    </submittedName>
</protein>
<keyword evidence="3" id="KW-1185">Reference proteome</keyword>
<evidence type="ECO:0000313" key="3">
    <source>
        <dbReference type="Proteomes" id="UP001201262"/>
    </source>
</evidence>
<dbReference type="GeneID" id="70244024"/>
<dbReference type="RefSeq" id="XP_046075405.1">
    <property type="nucleotide sequence ID" value="XM_046213737.1"/>
</dbReference>
<evidence type="ECO:0000256" key="1">
    <source>
        <dbReference type="SAM" id="MobiDB-lite"/>
    </source>
</evidence>
<gene>
    <name evidence="2" type="ORF">BGW36DRAFT_356174</name>
</gene>
<accession>A0AAD4L2I5</accession>
<dbReference type="EMBL" id="JAJTJA010000003">
    <property type="protein sequence ID" value="KAH8702029.1"/>
    <property type="molecule type" value="Genomic_DNA"/>
</dbReference>
<reference evidence="2" key="1">
    <citation type="submission" date="2021-12" db="EMBL/GenBank/DDBJ databases">
        <title>Convergent genome expansion in fungi linked to evolution of root-endophyte symbiosis.</title>
        <authorList>
            <consortium name="DOE Joint Genome Institute"/>
            <person name="Ke Y.-H."/>
            <person name="Bonito G."/>
            <person name="Liao H.-L."/>
            <person name="Looney B."/>
            <person name="Rojas-Flechas A."/>
            <person name="Nash J."/>
            <person name="Hameed K."/>
            <person name="Schadt C."/>
            <person name="Martin F."/>
            <person name="Crous P.W."/>
            <person name="Miettinen O."/>
            <person name="Magnuson J.K."/>
            <person name="Labbe J."/>
            <person name="Jacobson D."/>
            <person name="Doktycz M.J."/>
            <person name="Veneault-Fourrey C."/>
            <person name="Kuo A."/>
            <person name="Mondo S."/>
            <person name="Calhoun S."/>
            <person name="Riley R."/>
            <person name="Ohm R."/>
            <person name="LaButti K."/>
            <person name="Andreopoulos B."/>
            <person name="Pangilinan J."/>
            <person name="Nolan M."/>
            <person name="Tritt A."/>
            <person name="Clum A."/>
            <person name="Lipzen A."/>
            <person name="Daum C."/>
            <person name="Barry K."/>
            <person name="Grigoriev I.V."/>
            <person name="Vilgalys R."/>
        </authorList>
    </citation>
    <scope>NUCLEOTIDE SEQUENCE</scope>
    <source>
        <strain evidence="2">PMI_201</strain>
    </source>
</reference>
<dbReference type="AlphaFoldDB" id="A0AAD4L2I5"/>
<proteinExistence type="predicted"/>
<dbReference type="Proteomes" id="UP001201262">
    <property type="component" value="Unassembled WGS sequence"/>
</dbReference>